<dbReference type="AlphaFoldDB" id="A0A927YRQ1"/>
<name>A0A927YRQ1_9FIRM</name>
<proteinExistence type="predicted"/>
<evidence type="ECO:0000313" key="1">
    <source>
        <dbReference type="EMBL" id="MBE5920626.1"/>
    </source>
</evidence>
<gene>
    <name evidence="1" type="ORF">E7272_12405</name>
</gene>
<organism evidence="1 2">
    <name type="scientific">Pseudobutyrivibrio ruminis</name>
    <dbReference type="NCBI Taxonomy" id="46206"/>
    <lineage>
        <taxon>Bacteria</taxon>
        <taxon>Bacillati</taxon>
        <taxon>Bacillota</taxon>
        <taxon>Clostridia</taxon>
        <taxon>Lachnospirales</taxon>
        <taxon>Lachnospiraceae</taxon>
        <taxon>Pseudobutyrivibrio</taxon>
    </lineage>
</organism>
<evidence type="ECO:0000313" key="2">
    <source>
        <dbReference type="Proteomes" id="UP000766246"/>
    </source>
</evidence>
<protein>
    <submittedName>
        <fullName evidence="1">Uncharacterized protein</fullName>
    </submittedName>
</protein>
<dbReference type="EMBL" id="SVER01000041">
    <property type="protein sequence ID" value="MBE5920626.1"/>
    <property type="molecule type" value="Genomic_DNA"/>
</dbReference>
<sequence>MKNYIFKMWHYGVSHNKMLLRSVHDGWNTDICFLDVKYIELPTVLRGITILEPSQTDVEYLSDIIDIKDERITVILSQGKRYYVVSSIVKVIENELDLFELPYE</sequence>
<accession>A0A927YRQ1</accession>
<reference evidence="1" key="1">
    <citation type="submission" date="2019-04" db="EMBL/GenBank/DDBJ databases">
        <title>Evolution of Biomass-Degrading Anaerobic Consortia Revealed by Metagenomics.</title>
        <authorList>
            <person name="Peng X."/>
        </authorList>
    </citation>
    <scope>NUCLEOTIDE SEQUENCE</scope>
    <source>
        <strain evidence="1">SIG311</strain>
    </source>
</reference>
<dbReference type="Proteomes" id="UP000766246">
    <property type="component" value="Unassembled WGS sequence"/>
</dbReference>
<comment type="caution">
    <text evidence="1">The sequence shown here is derived from an EMBL/GenBank/DDBJ whole genome shotgun (WGS) entry which is preliminary data.</text>
</comment>